<keyword evidence="1" id="KW-0378">Hydrolase</keyword>
<gene>
    <name evidence="3" type="ORF">GRI75_07740</name>
</gene>
<protein>
    <submittedName>
        <fullName evidence="3">NUDIX domain-containing protein</fullName>
    </submittedName>
</protein>
<organism evidence="3 4">
    <name type="scientific">Croceibacterium soli</name>
    <dbReference type="NCBI Taxonomy" id="1739690"/>
    <lineage>
        <taxon>Bacteria</taxon>
        <taxon>Pseudomonadati</taxon>
        <taxon>Pseudomonadota</taxon>
        <taxon>Alphaproteobacteria</taxon>
        <taxon>Sphingomonadales</taxon>
        <taxon>Erythrobacteraceae</taxon>
        <taxon>Croceibacterium</taxon>
    </lineage>
</organism>
<dbReference type="PROSITE" id="PS51462">
    <property type="entry name" value="NUDIX"/>
    <property type="match status" value="1"/>
</dbReference>
<dbReference type="GO" id="GO:0016787">
    <property type="term" value="F:hydrolase activity"/>
    <property type="evidence" value="ECO:0007669"/>
    <property type="project" value="UniProtKB-KW"/>
</dbReference>
<dbReference type="InterPro" id="IPR000086">
    <property type="entry name" value="NUDIX_hydrolase_dom"/>
</dbReference>
<evidence type="ECO:0000313" key="3">
    <source>
        <dbReference type="EMBL" id="MXP41532.1"/>
    </source>
</evidence>
<evidence type="ECO:0000256" key="1">
    <source>
        <dbReference type="ARBA" id="ARBA00022801"/>
    </source>
</evidence>
<accession>A0A6I4URK7</accession>
<dbReference type="InterPro" id="IPR015797">
    <property type="entry name" value="NUDIX_hydrolase-like_dom_sf"/>
</dbReference>
<reference evidence="3 4" key="1">
    <citation type="submission" date="2019-12" db="EMBL/GenBank/DDBJ databases">
        <title>Genomic-based taxomic classification of the family Erythrobacteraceae.</title>
        <authorList>
            <person name="Xu L."/>
        </authorList>
    </citation>
    <scope>NUCLEOTIDE SEQUENCE [LARGE SCALE GENOMIC DNA]</scope>
    <source>
        <strain evidence="3 4">MCCC 1K02066</strain>
    </source>
</reference>
<proteinExistence type="predicted"/>
<dbReference type="GO" id="GO:0006753">
    <property type="term" value="P:nucleoside phosphate metabolic process"/>
    <property type="evidence" value="ECO:0007669"/>
    <property type="project" value="TreeGrafter"/>
</dbReference>
<comment type="caution">
    <text evidence="3">The sequence shown here is derived from an EMBL/GenBank/DDBJ whole genome shotgun (WGS) entry which is preliminary data.</text>
</comment>
<name>A0A6I4URK7_9SPHN</name>
<dbReference type="Pfam" id="PF00293">
    <property type="entry name" value="NUDIX"/>
    <property type="match status" value="1"/>
</dbReference>
<dbReference type="PANTHER" id="PTHR11839">
    <property type="entry name" value="UDP/ADP-SUGAR PYROPHOSPHATASE"/>
    <property type="match status" value="1"/>
</dbReference>
<feature type="domain" description="Nudix hydrolase" evidence="2">
    <location>
        <begin position="42"/>
        <end position="174"/>
    </location>
</feature>
<dbReference type="Gene3D" id="3.90.79.10">
    <property type="entry name" value="Nucleoside Triphosphate Pyrophosphohydrolase"/>
    <property type="match status" value="1"/>
</dbReference>
<dbReference type="CDD" id="cd03424">
    <property type="entry name" value="NUDIX_ADPRase_Nudt5_UGPPase_Nudt14"/>
    <property type="match status" value="1"/>
</dbReference>
<dbReference type="Proteomes" id="UP000469159">
    <property type="component" value="Unassembled WGS sequence"/>
</dbReference>
<dbReference type="EMBL" id="WTYK01000004">
    <property type="protein sequence ID" value="MXP41532.1"/>
    <property type="molecule type" value="Genomic_DNA"/>
</dbReference>
<dbReference type="GO" id="GO:0019693">
    <property type="term" value="P:ribose phosphate metabolic process"/>
    <property type="evidence" value="ECO:0007669"/>
    <property type="project" value="TreeGrafter"/>
</dbReference>
<evidence type="ECO:0000313" key="4">
    <source>
        <dbReference type="Proteomes" id="UP000469159"/>
    </source>
</evidence>
<dbReference type="PANTHER" id="PTHR11839:SF1">
    <property type="entry name" value="ADP-SUGAR PYROPHOSPHATASE"/>
    <property type="match status" value="1"/>
</dbReference>
<sequence>MNPGVSERPLPPDADAPEQTEWAGKFVEAKRRGRWEYAGRPGGMRAAVILAIDAGEVILVEQYRVPLGRFCLEFPAGLIGDETEGENALESAIRELEEETGYRAAQWEELGEFCSSPGMLSESFTLVKATGLSQVGHGGGTEHEDIVVLRVPLDRVAETVAEHRARGNAIDVKLLLLLGSGFLEDAAQ</sequence>
<dbReference type="SUPFAM" id="SSF55811">
    <property type="entry name" value="Nudix"/>
    <property type="match status" value="1"/>
</dbReference>
<evidence type="ECO:0000259" key="2">
    <source>
        <dbReference type="PROSITE" id="PS51462"/>
    </source>
</evidence>
<dbReference type="AlphaFoldDB" id="A0A6I4URK7"/>
<dbReference type="OrthoDB" id="9794310at2"/>
<keyword evidence="4" id="KW-1185">Reference proteome</keyword>